<evidence type="ECO:0000313" key="4">
    <source>
        <dbReference type="EMBL" id="MCQ8240963.1"/>
    </source>
</evidence>
<dbReference type="NCBIfam" id="NF009464">
    <property type="entry name" value="PRK12824.1"/>
    <property type="match status" value="1"/>
</dbReference>
<evidence type="ECO:0000256" key="2">
    <source>
        <dbReference type="ARBA" id="ARBA00023002"/>
    </source>
</evidence>
<dbReference type="InterPro" id="IPR036291">
    <property type="entry name" value="NAD(P)-bd_dom_sf"/>
</dbReference>
<proteinExistence type="inferred from homology"/>
<dbReference type="InterPro" id="IPR020904">
    <property type="entry name" value="Sc_DH/Rdtase_CS"/>
</dbReference>
<dbReference type="PANTHER" id="PTHR42879">
    <property type="entry name" value="3-OXOACYL-(ACYL-CARRIER-PROTEIN) REDUCTASE"/>
    <property type="match status" value="1"/>
</dbReference>
<dbReference type="NCBIfam" id="NF009466">
    <property type="entry name" value="PRK12826.1-2"/>
    <property type="match status" value="1"/>
</dbReference>
<protein>
    <submittedName>
        <fullName evidence="4">Acetoacetyl-CoA reductase</fullName>
        <ecNumber evidence="4">1.1.1.36</ecNumber>
    </submittedName>
</protein>
<evidence type="ECO:0000313" key="5">
    <source>
        <dbReference type="Proteomes" id="UP001524547"/>
    </source>
</evidence>
<dbReference type="PRINTS" id="PR00081">
    <property type="entry name" value="GDHRDH"/>
</dbReference>
<dbReference type="InterPro" id="IPR057326">
    <property type="entry name" value="KR_dom"/>
</dbReference>
<evidence type="ECO:0000256" key="1">
    <source>
        <dbReference type="ARBA" id="ARBA00006484"/>
    </source>
</evidence>
<keyword evidence="5" id="KW-1185">Reference proteome</keyword>
<dbReference type="PRINTS" id="PR00080">
    <property type="entry name" value="SDRFAMILY"/>
</dbReference>
<comment type="caution">
    <text evidence="4">The sequence shown here is derived from an EMBL/GenBank/DDBJ whole genome shotgun (WGS) entry which is preliminary data.</text>
</comment>
<name>A0ABT1VX92_9PROT</name>
<dbReference type="RefSeq" id="WP_422919710.1">
    <property type="nucleotide sequence ID" value="NZ_JAMZEJ010000005.1"/>
</dbReference>
<dbReference type="NCBIfam" id="TIGR01829">
    <property type="entry name" value="AcAcCoA_reduct"/>
    <property type="match status" value="1"/>
</dbReference>
<dbReference type="SMART" id="SM00822">
    <property type="entry name" value="PKS_KR"/>
    <property type="match status" value="1"/>
</dbReference>
<dbReference type="PROSITE" id="PS00061">
    <property type="entry name" value="ADH_SHORT"/>
    <property type="match status" value="1"/>
</dbReference>
<dbReference type="InterPro" id="IPR002347">
    <property type="entry name" value="SDR_fam"/>
</dbReference>
<dbReference type="EC" id="1.1.1.36" evidence="4"/>
<dbReference type="Gene3D" id="3.40.50.720">
    <property type="entry name" value="NAD(P)-binding Rossmann-like Domain"/>
    <property type="match status" value="1"/>
</dbReference>
<dbReference type="InterPro" id="IPR011283">
    <property type="entry name" value="Acetoacetyl-CoA_reductase"/>
</dbReference>
<dbReference type="Pfam" id="PF13561">
    <property type="entry name" value="adh_short_C2"/>
    <property type="match status" value="1"/>
</dbReference>
<comment type="similarity">
    <text evidence="1">Belongs to the short-chain dehydrogenases/reductases (SDR) family.</text>
</comment>
<dbReference type="EMBL" id="JAMZEJ010000005">
    <property type="protein sequence ID" value="MCQ8240963.1"/>
    <property type="molecule type" value="Genomic_DNA"/>
</dbReference>
<feature type="domain" description="Ketoreductase" evidence="3">
    <location>
        <begin position="9"/>
        <end position="184"/>
    </location>
</feature>
<dbReference type="Proteomes" id="UP001524547">
    <property type="component" value="Unassembled WGS sequence"/>
</dbReference>
<dbReference type="GO" id="GO:0018454">
    <property type="term" value="F:acetoacetyl-CoA reductase activity"/>
    <property type="evidence" value="ECO:0007669"/>
    <property type="project" value="UniProtKB-EC"/>
</dbReference>
<dbReference type="PANTHER" id="PTHR42879:SF2">
    <property type="entry name" value="3-OXOACYL-[ACYL-CARRIER-PROTEIN] REDUCTASE FABG"/>
    <property type="match status" value="1"/>
</dbReference>
<organism evidence="4 5">
    <name type="scientific">Rhizosaccharibacter radicis</name>
    <dbReference type="NCBI Taxonomy" id="2782605"/>
    <lineage>
        <taxon>Bacteria</taxon>
        <taxon>Pseudomonadati</taxon>
        <taxon>Pseudomonadota</taxon>
        <taxon>Alphaproteobacteria</taxon>
        <taxon>Acetobacterales</taxon>
        <taxon>Acetobacteraceae</taxon>
        <taxon>Rhizosaccharibacter</taxon>
    </lineage>
</organism>
<keyword evidence="2 4" id="KW-0560">Oxidoreductase</keyword>
<accession>A0ABT1VX92</accession>
<evidence type="ECO:0000259" key="3">
    <source>
        <dbReference type="SMART" id="SM00822"/>
    </source>
</evidence>
<reference evidence="4 5" key="1">
    <citation type="submission" date="2022-06" db="EMBL/GenBank/DDBJ databases">
        <title>Rhizosaccharibacter gen. nov. sp. nov. KSS12, endophytic bacteria isolated from sugarcane.</title>
        <authorList>
            <person name="Pitiwittayakul N."/>
        </authorList>
    </citation>
    <scope>NUCLEOTIDE SEQUENCE [LARGE SCALE GENOMIC DNA]</scope>
    <source>
        <strain evidence="4 5">KSS12</strain>
    </source>
</reference>
<dbReference type="InterPro" id="IPR050259">
    <property type="entry name" value="SDR"/>
</dbReference>
<gene>
    <name evidence="4" type="primary">phbB</name>
    <name evidence="4" type="ORF">NFI88_08955</name>
</gene>
<dbReference type="SUPFAM" id="SSF51735">
    <property type="entry name" value="NAD(P)-binding Rossmann-fold domains"/>
    <property type="match status" value="1"/>
</dbReference>
<sequence length="246" mass="26180">MADTNPSYRLALVTGGTRGIGAAISRALQAAGRRVVASYRNGHEQAARFRDDTGIETVSFDVADLEQTRVAMADLTSRFGPVSVLVNNAGIIRDIGLVRMERDTWDAVLDTNLGSAFNLCRLLLPAMREQRWGRIVNITSVNGQTGQFGQTHYAAAKAGLQGFTRSLALECARYGVTVNALAPGYVETEMLSELSSETMARVLSGIPVGRLGQPEEIAAGVAFLTADTSGFVTGSTLSINGGQYMS</sequence>